<evidence type="ECO:0000256" key="1">
    <source>
        <dbReference type="ARBA" id="ARBA00022679"/>
    </source>
</evidence>
<feature type="compositionally biased region" description="Basic and acidic residues" evidence="3">
    <location>
        <begin position="386"/>
        <end position="409"/>
    </location>
</feature>
<dbReference type="Proteomes" id="UP001592581">
    <property type="component" value="Unassembled WGS sequence"/>
</dbReference>
<gene>
    <name evidence="5" type="ORF">ABUW04_10340</name>
</gene>
<evidence type="ECO:0000256" key="3">
    <source>
        <dbReference type="SAM" id="MobiDB-lite"/>
    </source>
</evidence>
<dbReference type="InterPro" id="IPR029056">
    <property type="entry name" value="Ribokinase-like"/>
</dbReference>
<dbReference type="RefSeq" id="WP_380564218.1">
    <property type="nucleotide sequence ID" value="NZ_JBEUKS010000003.1"/>
</dbReference>
<organism evidence="5 6">
    <name type="scientific">Streptacidiphilus jeojiensis</name>
    <dbReference type="NCBI Taxonomy" id="3229225"/>
    <lineage>
        <taxon>Bacteria</taxon>
        <taxon>Bacillati</taxon>
        <taxon>Actinomycetota</taxon>
        <taxon>Actinomycetes</taxon>
        <taxon>Kitasatosporales</taxon>
        <taxon>Streptomycetaceae</taxon>
        <taxon>Streptacidiphilus</taxon>
    </lineage>
</organism>
<keyword evidence="6" id="KW-1185">Reference proteome</keyword>
<comment type="caution">
    <text evidence="5">The sequence shown here is derived from an EMBL/GenBank/DDBJ whole genome shotgun (WGS) entry which is preliminary data.</text>
</comment>
<keyword evidence="2 5" id="KW-0418">Kinase</keyword>
<protein>
    <submittedName>
        <fullName evidence="5">PfkB family carbohydrate kinase</fullName>
    </submittedName>
</protein>
<evidence type="ECO:0000256" key="2">
    <source>
        <dbReference type="ARBA" id="ARBA00022777"/>
    </source>
</evidence>
<feature type="region of interest" description="Disordered" evidence="3">
    <location>
        <begin position="367"/>
        <end position="417"/>
    </location>
</feature>
<accession>A0ABV6XK85</accession>
<sequence>MSTDDRTRAHAEPNTGGPRLFLAGSVLVDLVVRIPALPERGGDMLAESAEFTTGGGFNLLSAAGRLGLPGTYAGPHGTGTFGDRTRASLAAEGIDLLLPARTGQDTGFSIALVDSGERTFVTSSGAEADFTDADTEALAAQLRPGDVVQVSGYGLVRPATGETLAALVGRLPDGVLLSFDPGPLVADIPPARLDRILARCDWLSCNAREAGLLTAGASGREAAQALRARLRPGAGVVVRADADGCWVAPPAADGDRADVQAPVHLPGFEVTAVDANGAGDAHVGAFLAFLTQGADPLEAARKANAAAAYAVTRRGPATAPDRPELNRFLATATTRRVDGSGRPLVDCSSGAAQDWGGKRFPKLSHSCSQEEPGATQQVRCGRGRVGRGDGRRGDGGEDGGPRAGRERAGGRFVAHPS</sequence>
<feature type="domain" description="Carbohydrate kinase PfkB" evidence="4">
    <location>
        <begin position="24"/>
        <end position="318"/>
    </location>
</feature>
<dbReference type="Pfam" id="PF00294">
    <property type="entry name" value="PfkB"/>
    <property type="match status" value="1"/>
</dbReference>
<dbReference type="PANTHER" id="PTHR10584">
    <property type="entry name" value="SUGAR KINASE"/>
    <property type="match status" value="1"/>
</dbReference>
<keyword evidence="1" id="KW-0808">Transferase</keyword>
<dbReference type="Gene3D" id="3.40.1190.20">
    <property type="match status" value="1"/>
</dbReference>
<evidence type="ECO:0000259" key="4">
    <source>
        <dbReference type="Pfam" id="PF00294"/>
    </source>
</evidence>
<evidence type="ECO:0000313" key="6">
    <source>
        <dbReference type="Proteomes" id="UP001592581"/>
    </source>
</evidence>
<dbReference type="GO" id="GO:0016301">
    <property type="term" value="F:kinase activity"/>
    <property type="evidence" value="ECO:0007669"/>
    <property type="project" value="UniProtKB-KW"/>
</dbReference>
<dbReference type="SUPFAM" id="SSF53613">
    <property type="entry name" value="Ribokinase-like"/>
    <property type="match status" value="1"/>
</dbReference>
<reference evidence="5 6" key="1">
    <citation type="submission" date="2024-06" db="EMBL/GenBank/DDBJ databases">
        <authorList>
            <person name="Lee S.D."/>
        </authorList>
    </citation>
    <scope>NUCLEOTIDE SEQUENCE [LARGE SCALE GENOMIC DNA]</scope>
    <source>
        <strain evidence="5 6">N1-10</strain>
    </source>
</reference>
<dbReference type="InterPro" id="IPR011611">
    <property type="entry name" value="PfkB_dom"/>
</dbReference>
<dbReference type="EMBL" id="JBEUKS010000003">
    <property type="protein sequence ID" value="MFC1438656.1"/>
    <property type="molecule type" value="Genomic_DNA"/>
</dbReference>
<dbReference type="PANTHER" id="PTHR10584:SF166">
    <property type="entry name" value="RIBOKINASE"/>
    <property type="match status" value="1"/>
</dbReference>
<proteinExistence type="predicted"/>
<feature type="compositionally biased region" description="Polar residues" evidence="3">
    <location>
        <begin position="367"/>
        <end position="377"/>
    </location>
</feature>
<name>A0ABV6XK85_9ACTN</name>
<evidence type="ECO:0000313" key="5">
    <source>
        <dbReference type="EMBL" id="MFC1438656.1"/>
    </source>
</evidence>